<keyword evidence="1" id="KW-0472">Membrane</keyword>
<dbReference type="RefSeq" id="WP_093850048.1">
    <property type="nucleotide sequence ID" value="NZ_FOSG01000009.1"/>
</dbReference>
<gene>
    <name evidence="2" type="ORF">SAMN05192584_10917</name>
</gene>
<dbReference type="Proteomes" id="UP000198928">
    <property type="component" value="Unassembled WGS sequence"/>
</dbReference>
<keyword evidence="3" id="KW-1185">Reference proteome</keyword>
<dbReference type="OrthoDB" id="4330001at2"/>
<name>A0A1I4CL78_9ACTN</name>
<feature type="transmembrane region" description="Helical" evidence="1">
    <location>
        <begin position="38"/>
        <end position="62"/>
    </location>
</feature>
<feature type="transmembrane region" description="Helical" evidence="1">
    <location>
        <begin position="69"/>
        <end position="87"/>
    </location>
</feature>
<evidence type="ECO:0000313" key="2">
    <source>
        <dbReference type="EMBL" id="SFK80999.1"/>
    </source>
</evidence>
<keyword evidence="1" id="KW-1133">Transmembrane helix</keyword>
<keyword evidence="1" id="KW-0812">Transmembrane</keyword>
<evidence type="ECO:0000256" key="1">
    <source>
        <dbReference type="SAM" id="Phobius"/>
    </source>
</evidence>
<dbReference type="AlphaFoldDB" id="A0A1I4CL78"/>
<proteinExistence type="predicted"/>
<sequence>MTAVRAALGVVGGALLAVGGWLLLFATREGTPPRVAVWLAGAVLAHDLLLAPLVLLAGWALGRLPARPVWRGGLVVAGCLTLVALPVMLRPGPYHTSLLPLDYERSWLLAVSATALVTASIAAAGAAARRLRKKRP</sequence>
<protein>
    <submittedName>
        <fullName evidence="2">Uncharacterized protein</fullName>
    </submittedName>
</protein>
<reference evidence="3" key="1">
    <citation type="submission" date="2016-10" db="EMBL/GenBank/DDBJ databases">
        <authorList>
            <person name="Varghese N."/>
            <person name="Submissions S."/>
        </authorList>
    </citation>
    <scope>NUCLEOTIDE SEQUENCE [LARGE SCALE GENOMIC DNA]</scope>
    <source>
        <strain evidence="3">PL19</strain>
    </source>
</reference>
<evidence type="ECO:0000313" key="3">
    <source>
        <dbReference type="Proteomes" id="UP000198928"/>
    </source>
</evidence>
<feature type="transmembrane region" description="Helical" evidence="1">
    <location>
        <begin position="7"/>
        <end position="26"/>
    </location>
</feature>
<organism evidence="2 3">
    <name type="scientific">Streptomyces pini</name>
    <dbReference type="NCBI Taxonomy" id="1520580"/>
    <lineage>
        <taxon>Bacteria</taxon>
        <taxon>Bacillati</taxon>
        <taxon>Actinomycetota</taxon>
        <taxon>Actinomycetes</taxon>
        <taxon>Kitasatosporales</taxon>
        <taxon>Streptomycetaceae</taxon>
        <taxon>Streptomyces</taxon>
    </lineage>
</organism>
<accession>A0A1I4CL78</accession>
<dbReference type="EMBL" id="FOSG01000009">
    <property type="protein sequence ID" value="SFK80999.1"/>
    <property type="molecule type" value="Genomic_DNA"/>
</dbReference>
<feature type="transmembrane region" description="Helical" evidence="1">
    <location>
        <begin position="107"/>
        <end position="128"/>
    </location>
</feature>